<feature type="coiled-coil region" evidence="1">
    <location>
        <begin position="205"/>
        <end position="232"/>
    </location>
</feature>
<name>A0A2Z5ZNF2_9PROT</name>
<evidence type="ECO:0000256" key="1">
    <source>
        <dbReference type="SAM" id="Coils"/>
    </source>
</evidence>
<keyword evidence="3" id="KW-0812">Transmembrane</keyword>
<feature type="compositionally biased region" description="Pro residues" evidence="2">
    <location>
        <begin position="35"/>
        <end position="45"/>
    </location>
</feature>
<feature type="compositionally biased region" description="Low complexity" evidence="2">
    <location>
        <begin position="134"/>
        <end position="147"/>
    </location>
</feature>
<reference evidence="4 5" key="1">
    <citation type="submission" date="2018-02" db="EMBL/GenBank/DDBJ databases">
        <title>Acetobacter orientalis genome.</title>
        <authorList>
            <person name="Nakashima N."/>
            <person name="Tamura T."/>
        </authorList>
    </citation>
    <scope>NUCLEOTIDE SEQUENCE [LARGE SCALE GENOMIC DNA]</scope>
    <source>
        <strain evidence="4 5">FAN1</strain>
        <plasmid evidence="5">paof1 fan1 dna</plasmid>
    </source>
</reference>
<dbReference type="Proteomes" id="UP000270034">
    <property type="component" value="Plasmid pAOF1"/>
</dbReference>
<feature type="region of interest" description="Disordered" evidence="2">
    <location>
        <begin position="160"/>
        <end position="202"/>
    </location>
</feature>
<feature type="compositionally biased region" description="Low complexity" evidence="2">
    <location>
        <begin position="168"/>
        <end position="179"/>
    </location>
</feature>
<protein>
    <submittedName>
        <fullName evidence="4">Uncharacterized protein</fullName>
    </submittedName>
</protein>
<sequence length="366" mass="37373">MGAFAMSTEPQTGSVTMLRKPSNSTEAADVAQTEPPKPNNPPIPPVSAQEVPSVAPGPGLVRRVARSKALWAGAAIIALVGVGASVLHVGPSPRSAQHGPTGTKAAVATGATANNSGITPPDLGMPPARPTKQAPTPATNTASVTPTSAATTPLAVAPVTAPSPPVAPSAAVSAAPTAAEEIAPPDTRPEQPAPHSVTSGEDQLFMEMSRKLTEMTNRIDTLEQKLDANQHALHDQVVAGLGNVGGRLDELRHREDTLEATQNAHTAPAPAPAPVPSSPARNSVRKTVDVTTTHRAQADAPPAEHAAPRPHYTVQAGAPDIAILESPQGQPVRVQPGSMLDGWGAVTAITQSGSGWVVHTEHGTIR</sequence>
<keyword evidence="1" id="KW-0175">Coiled coil</keyword>
<evidence type="ECO:0000313" key="5">
    <source>
        <dbReference type="Proteomes" id="UP000270034"/>
    </source>
</evidence>
<evidence type="ECO:0000256" key="3">
    <source>
        <dbReference type="SAM" id="Phobius"/>
    </source>
</evidence>
<keyword evidence="3" id="KW-1133">Transmembrane helix</keyword>
<keyword evidence="4" id="KW-0614">Plasmid</keyword>
<evidence type="ECO:0000256" key="2">
    <source>
        <dbReference type="SAM" id="MobiDB-lite"/>
    </source>
</evidence>
<feature type="region of interest" description="Disordered" evidence="2">
    <location>
        <begin position="112"/>
        <end position="147"/>
    </location>
</feature>
<accession>A0A2Z5ZNF2</accession>
<evidence type="ECO:0000313" key="4">
    <source>
        <dbReference type="EMBL" id="BBC81877.1"/>
    </source>
</evidence>
<feature type="region of interest" description="Disordered" evidence="2">
    <location>
        <begin position="259"/>
        <end position="283"/>
    </location>
</feature>
<gene>
    <name evidence="4" type="ORF">AcetOrient_orf00261p</name>
</gene>
<dbReference type="AlphaFoldDB" id="A0A2Z5ZNF2"/>
<organism evidence="4 5">
    <name type="scientific">Acetobacter orientalis</name>
    <dbReference type="NCBI Taxonomy" id="146474"/>
    <lineage>
        <taxon>Bacteria</taxon>
        <taxon>Pseudomonadati</taxon>
        <taxon>Pseudomonadota</taxon>
        <taxon>Alphaproteobacteria</taxon>
        <taxon>Acetobacterales</taxon>
        <taxon>Acetobacteraceae</taxon>
        <taxon>Acetobacter</taxon>
    </lineage>
</organism>
<dbReference type="KEGG" id="aot:AcetOri_orf00261p"/>
<feature type="transmembrane region" description="Helical" evidence="3">
    <location>
        <begin position="69"/>
        <end position="90"/>
    </location>
</feature>
<feature type="region of interest" description="Disordered" evidence="2">
    <location>
        <begin position="1"/>
        <end position="53"/>
    </location>
</feature>
<dbReference type="EMBL" id="AP018516">
    <property type="protein sequence ID" value="BBC81877.1"/>
    <property type="molecule type" value="Genomic_DNA"/>
</dbReference>
<keyword evidence="3" id="KW-0472">Membrane</keyword>
<proteinExistence type="predicted"/>
<feature type="compositionally biased region" description="Polar residues" evidence="2">
    <location>
        <begin position="8"/>
        <end position="26"/>
    </location>
</feature>
<geneLocation type="plasmid" evidence="5">
    <name>paof1 fan1 dna</name>
</geneLocation>